<keyword evidence="3" id="KW-1185">Reference proteome</keyword>
<dbReference type="PANTHER" id="PTHR47515">
    <property type="entry name" value="LOW CALCIUM RESPONSE LOCUS PROTEIN T"/>
    <property type="match status" value="1"/>
</dbReference>
<name>A0A5B2VD66_9HYPH</name>
<evidence type="ECO:0000259" key="1">
    <source>
        <dbReference type="Pfam" id="PF13683"/>
    </source>
</evidence>
<gene>
    <name evidence="2" type="ORF">F0L46_13120</name>
</gene>
<evidence type="ECO:0000313" key="3">
    <source>
        <dbReference type="Proteomes" id="UP000323142"/>
    </source>
</evidence>
<reference evidence="2 3" key="1">
    <citation type="submission" date="2019-09" db="EMBL/GenBank/DDBJ databases">
        <title>Salinarimonas rosea gen. nov., sp. nov., a new member of the a-2 subgroup of the Proteobacteria.</title>
        <authorList>
            <person name="Liu J."/>
        </authorList>
    </citation>
    <scope>NUCLEOTIDE SEQUENCE [LARGE SCALE GENOMIC DNA]</scope>
    <source>
        <strain evidence="2 3">BN140002</strain>
    </source>
</reference>
<feature type="domain" description="Integrase catalytic" evidence="1">
    <location>
        <begin position="58"/>
        <end position="98"/>
    </location>
</feature>
<reference evidence="2 3" key="2">
    <citation type="submission" date="2019-09" db="EMBL/GenBank/DDBJ databases">
        <authorList>
            <person name="Jin C."/>
        </authorList>
    </citation>
    <scope>NUCLEOTIDE SEQUENCE [LARGE SCALE GENOMIC DNA]</scope>
    <source>
        <strain evidence="2 3">BN140002</strain>
    </source>
</reference>
<dbReference type="InterPro" id="IPR001584">
    <property type="entry name" value="Integrase_cat-core"/>
</dbReference>
<sequence>MLDVVDEFTHECLAIRVARKLKAADMIDVLSDPFILRRVPGACGRLAGGRSSVRSDVGAKTTSIAPRSPGENGYVESFNARLLDELLGGNSFNSLPERLARNV</sequence>
<dbReference type="PANTHER" id="PTHR47515:SF1">
    <property type="entry name" value="BLR2054 PROTEIN"/>
    <property type="match status" value="1"/>
</dbReference>
<dbReference type="OrthoDB" id="9809060at2"/>
<dbReference type="AlphaFoldDB" id="A0A5B2VD66"/>
<dbReference type="GO" id="GO:0015074">
    <property type="term" value="P:DNA integration"/>
    <property type="evidence" value="ECO:0007669"/>
    <property type="project" value="InterPro"/>
</dbReference>
<protein>
    <submittedName>
        <fullName evidence="2">Transposase family protein</fullName>
    </submittedName>
</protein>
<dbReference type="SUPFAM" id="SSF53098">
    <property type="entry name" value="Ribonuclease H-like"/>
    <property type="match status" value="1"/>
</dbReference>
<feature type="non-terminal residue" evidence="2">
    <location>
        <position position="103"/>
    </location>
</feature>
<evidence type="ECO:0000313" key="2">
    <source>
        <dbReference type="EMBL" id="KAA2236924.1"/>
    </source>
</evidence>
<dbReference type="Pfam" id="PF13683">
    <property type="entry name" value="rve_3"/>
    <property type="match status" value="1"/>
</dbReference>
<dbReference type="EMBL" id="VUOA01000022">
    <property type="protein sequence ID" value="KAA2236924.1"/>
    <property type="molecule type" value="Genomic_DNA"/>
</dbReference>
<organism evidence="2 3">
    <name type="scientific">Salinarimonas soli</name>
    <dbReference type="NCBI Taxonomy" id="1638099"/>
    <lineage>
        <taxon>Bacteria</taxon>
        <taxon>Pseudomonadati</taxon>
        <taxon>Pseudomonadota</taxon>
        <taxon>Alphaproteobacteria</taxon>
        <taxon>Hyphomicrobiales</taxon>
        <taxon>Salinarimonadaceae</taxon>
        <taxon>Salinarimonas</taxon>
    </lineage>
</organism>
<comment type="caution">
    <text evidence="2">The sequence shown here is derived from an EMBL/GenBank/DDBJ whole genome shotgun (WGS) entry which is preliminary data.</text>
</comment>
<dbReference type="Proteomes" id="UP000323142">
    <property type="component" value="Unassembled WGS sequence"/>
</dbReference>
<dbReference type="InterPro" id="IPR012337">
    <property type="entry name" value="RNaseH-like_sf"/>
</dbReference>
<accession>A0A5B2VD66</accession>
<proteinExistence type="predicted"/>